<accession>A0A6C0BM17</accession>
<sequence>MNLDSDLQPTKLYGKTVSSVSNRDLQQAMTHHLLQNYNIRMNSTNKYFMALDPVNDLEIIKKYRHLVYVNTNQKIDLIFLTTIQNHPICWYIDKFHDNFYCLKCQFSSNLYQGTVLEGEYVDGFFLVSDFLVYMGKNIVAYPMDRRVKLLESIIGPDNYHYDPVTDPFQIVMKDFVEPSQLISFVKTYLPTLPYQQKISGLIFRPNEKSNKNLIFNFNSNQRTVFPRINTDIVHPTPIIPLTHIPVLHTTDDEKTPTPTQLPQLTPLLPLVTTVPQKINHALHPQVRFMLFESGNPDDYQLKLVGDSGQLVDYDYALVNDIKTSQYLQNLLDEASPITKRMGICVACQYHPKFDKWKPLQVSHDPPDHLAQLL</sequence>
<dbReference type="SUPFAM" id="SSF56091">
    <property type="entry name" value="DNA ligase/mRNA capping enzyme, catalytic domain"/>
    <property type="match status" value="1"/>
</dbReference>
<dbReference type="Gene3D" id="3.30.470.30">
    <property type="entry name" value="DNA ligase/mRNA capping enzyme"/>
    <property type="match status" value="1"/>
</dbReference>
<evidence type="ECO:0008006" key="2">
    <source>
        <dbReference type="Google" id="ProtNLM"/>
    </source>
</evidence>
<evidence type="ECO:0000313" key="1">
    <source>
        <dbReference type="EMBL" id="QHS92458.1"/>
    </source>
</evidence>
<dbReference type="EMBL" id="MN739179">
    <property type="protein sequence ID" value="QHS92458.1"/>
    <property type="molecule type" value="Genomic_DNA"/>
</dbReference>
<reference evidence="1" key="1">
    <citation type="journal article" date="2020" name="Nature">
        <title>Giant virus diversity and host interactions through global metagenomics.</title>
        <authorList>
            <person name="Schulz F."/>
            <person name="Roux S."/>
            <person name="Paez-Espino D."/>
            <person name="Jungbluth S."/>
            <person name="Walsh D.A."/>
            <person name="Denef V.J."/>
            <person name="McMahon K.D."/>
            <person name="Konstantinidis K.T."/>
            <person name="Eloe-Fadrosh E.A."/>
            <person name="Kyrpides N.C."/>
            <person name="Woyke T."/>
        </authorList>
    </citation>
    <scope>NUCLEOTIDE SEQUENCE</scope>
    <source>
        <strain evidence="1">GVMAG-M-3300014204-73</strain>
    </source>
</reference>
<organism evidence="1">
    <name type="scientific">viral metagenome</name>
    <dbReference type="NCBI Taxonomy" id="1070528"/>
    <lineage>
        <taxon>unclassified sequences</taxon>
        <taxon>metagenomes</taxon>
        <taxon>organismal metagenomes</taxon>
    </lineage>
</organism>
<name>A0A6C0BM17_9ZZZZ</name>
<protein>
    <recommendedName>
        <fullName evidence="2">mRNA capping enzyme adenylation domain-containing protein</fullName>
    </recommendedName>
</protein>
<dbReference type="AlphaFoldDB" id="A0A6C0BM17"/>
<proteinExistence type="predicted"/>